<dbReference type="InterPro" id="IPR036249">
    <property type="entry name" value="Thioredoxin-like_sf"/>
</dbReference>
<dbReference type="InterPro" id="IPR037225">
    <property type="entry name" value="Nuo51_FMN-bd_sf"/>
</dbReference>
<dbReference type="InterPro" id="IPR041921">
    <property type="entry name" value="NuoE_N"/>
</dbReference>
<dbReference type="InterPro" id="IPR001949">
    <property type="entry name" value="NADH-UbQ_OxRdtase_51kDa_CS"/>
</dbReference>
<dbReference type="SUPFAM" id="SSF142019">
    <property type="entry name" value="Nqo1 FMN-binding domain-like"/>
    <property type="match status" value="1"/>
</dbReference>
<evidence type="ECO:0000256" key="2">
    <source>
        <dbReference type="ARBA" id="ARBA00001966"/>
    </source>
</evidence>
<evidence type="ECO:0000256" key="4">
    <source>
        <dbReference type="ARBA" id="ARBA00022485"/>
    </source>
</evidence>
<gene>
    <name evidence="14" type="primary">nuoF</name>
    <name evidence="14" type="ORF">ACFQS9_18690</name>
</gene>
<evidence type="ECO:0000256" key="1">
    <source>
        <dbReference type="ARBA" id="ARBA00001917"/>
    </source>
</evidence>
<keyword evidence="11" id="KW-0520">NAD</keyword>
<evidence type="ECO:0000256" key="6">
    <source>
        <dbReference type="ARBA" id="ARBA00022643"/>
    </source>
</evidence>
<dbReference type="PROSITE" id="PS00644">
    <property type="entry name" value="COMPLEX1_51K_1"/>
    <property type="match status" value="1"/>
</dbReference>
<dbReference type="InterPro" id="IPR019554">
    <property type="entry name" value="Soluble_ligand-bd"/>
</dbReference>
<dbReference type="PANTHER" id="PTHR43578">
    <property type="entry name" value="NADH-QUINONE OXIDOREDUCTASE SUBUNIT F"/>
    <property type="match status" value="1"/>
</dbReference>
<dbReference type="SUPFAM" id="SSF140490">
    <property type="entry name" value="Nqo1C-terminal domain-like"/>
    <property type="match status" value="1"/>
</dbReference>
<dbReference type="InterPro" id="IPR042128">
    <property type="entry name" value="NuoE_dom"/>
</dbReference>
<comment type="caution">
    <text evidence="14">The sequence shown here is derived from an EMBL/GenBank/DDBJ whole genome shotgun (WGS) entry which is preliminary data.</text>
</comment>
<dbReference type="NCBIfam" id="TIGR01959">
    <property type="entry name" value="nuoF_fam"/>
    <property type="match status" value="1"/>
</dbReference>
<dbReference type="EMBL" id="JBHTCS010000022">
    <property type="protein sequence ID" value="MFC7449929.1"/>
    <property type="molecule type" value="Genomic_DNA"/>
</dbReference>
<evidence type="ECO:0000256" key="8">
    <source>
        <dbReference type="ARBA" id="ARBA00022967"/>
    </source>
</evidence>
<dbReference type="Proteomes" id="UP001596484">
    <property type="component" value="Unassembled WGS sequence"/>
</dbReference>
<dbReference type="SMART" id="SM00928">
    <property type="entry name" value="NADH_4Fe-4S"/>
    <property type="match status" value="1"/>
</dbReference>
<dbReference type="InterPro" id="IPR011538">
    <property type="entry name" value="Nuo51_FMN-bd"/>
</dbReference>
<feature type="domain" description="NADH-ubiquinone oxidoreductase 51kDa subunit iron-sulphur binding" evidence="13">
    <location>
        <begin position="627"/>
        <end position="672"/>
    </location>
</feature>
<evidence type="ECO:0000256" key="12">
    <source>
        <dbReference type="SAM" id="MobiDB-lite"/>
    </source>
</evidence>
<comment type="similarity">
    <text evidence="3">Belongs to the complex I 51 kDa subunit family.</text>
</comment>
<keyword evidence="8" id="KW-1278">Translocase</keyword>
<keyword evidence="6" id="KW-0288">FMN</keyword>
<dbReference type="Gene3D" id="3.40.50.11540">
    <property type="entry name" value="NADH-ubiquinone oxidoreductase 51kDa subunit"/>
    <property type="match status" value="1"/>
</dbReference>
<dbReference type="NCBIfam" id="NF010120">
    <property type="entry name" value="PRK13596.1"/>
    <property type="match status" value="1"/>
</dbReference>
<name>A0ABW2S2D6_9NOCA</name>
<dbReference type="Pfam" id="PF10531">
    <property type="entry name" value="SLBB"/>
    <property type="match status" value="1"/>
</dbReference>
<organism evidence="14 15">
    <name type="scientific">Rhodococcus daqingensis</name>
    <dbReference type="NCBI Taxonomy" id="2479363"/>
    <lineage>
        <taxon>Bacteria</taxon>
        <taxon>Bacillati</taxon>
        <taxon>Actinomycetota</taxon>
        <taxon>Actinomycetes</taxon>
        <taxon>Mycobacteriales</taxon>
        <taxon>Nocardiaceae</taxon>
        <taxon>Rhodococcus</taxon>
    </lineage>
</organism>
<keyword evidence="5" id="KW-0285">Flavoprotein</keyword>
<dbReference type="EC" id="1.6.5.9" evidence="14"/>
<dbReference type="Gene3D" id="3.40.30.10">
    <property type="entry name" value="Glutaredoxin"/>
    <property type="match status" value="1"/>
</dbReference>
<evidence type="ECO:0000256" key="9">
    <source>
        <dbReference type="ARBA" id="ARBA00023004"/>
    </source>
</evidence>
<keyword evidence="7" id="KW-0479">Metal-binding</keyword>
<dbReference type="PROSITE" id="PS00645">
    <property type="entry name" value="COMPLEX1_51K_2"/>
    <property type="match status" value="1"/>
</dbReference>
<dbReference type="GO" id="GO:0050136">
    <property type="term" value="F:NADH dehydrogenase (quinone) (non-electrogenic) activity"/>
    <property type="evidence" value="ECO:0007669"/>
    <property type="project" value="UniProtKB-EC"/>
</dbReference>
<evidence type="ECO:0000256" key="3">
    <source>
        <dbReference type="ARBA" id="ARBA00007523"/>
    </source>
</evidence>
<dbReference type="Pfam" id="PF10589">
    <property type="entry name" value="NADH_4Fe-4S"/>
    <property type="match status" value="1"/>
</dbReference>
<keyword evidence="14" id="KW-0560">Oxidoreductase</keyword>
<comment type="cofactor">
    <cofactor evidence="2">
        <name>[4Fe-4S] cluster</name>
        <dbReference type="ChEBI" id="CHEBI:49883"/>
    </cofactor>
</comment>
<dbReference type="SUPFAM" id="SSF52833">
    <property type="entry name" value="Thioredoxin-like"/>
    <property type="match status" value="1"/>
</dbReference>
<proteinExistence type="inferred from homology"/>
<dbReference type="Gene3D" id="6.10.250.1450">
    <property type="match status" value="1"/>
</dbReference>
<dbReference type="InterPro" id="IPR037207">
    <property type="entry name" value="Nuop51_4Fe4S-bd_sf"/>
</dbReference>
<dbReference type="Gene3D" id="1.10.10.1590">
    <property type="entry name" value="NADH-quinone oxidoreductase subunit E"/>
    <property type="match status" value="1"/>
</dbReference>
<dbReference type="PANTHER" id="PTHR43578:SF3">
    <property type="entry name" value="NADH-QUINONE OXIDOREDUCTASE SUBUNIT F"/>
    <property type="match status" value="1"/>
</dbReference>
<comment type="cofactor">
    <cofactor evidence="1">
        <name>FMN</name>
        <dbReference type="ChEBI" id="CHEBI:58210"/>
    </cofactor>
</comment>
<evidence type="ECO:0000256" key="10">
    <source>
        <dbReference type="ARBA" id="ARBA00023014"/>
    </source>
</evidence>
<dbReference type="SUPFAM" id="SSF142984">
    <property type="entry name" value="Nqo1 middle domain-like"/>
    <property type="match status" value="1"/>
</dbReference>
<dbReference type="RefSeq" id="WP_378407380.1">
    <property type="nucleotide sequence ID" value="NZ_JBHTCS010000022.1"/>
</dbReference>
<evidence type="ECO:0000256" key="11">
    <source>
        <dbReference type="ARBA" id="ARBA00023027"/>
    </source>
</evidence>
<feature type="compositionally biased region" description="Low complexity" evidence="12">
    <location>
        <begin position="286"/>
        <end position="303"/>
    </location>
</feature>
<dbReference type="Pfam" id="PF01257">
    <property type="entry name" value="2Fe-2S_thioredx"/>
    <property type="match status" value="1"/>
</dbReference>
<keyword evidence="10" id="KW-0411">Iron-sulfur</keyword>
<dbReference type="Gene3D" id="3.10.20.600">
    <property type="match status" value="1"/>
</dbReference>
<dbReference type="Gene3D" id="1.20.1440.230">
    <property type="entry name" value="NADH-ubiquinone oxidoreductase 51kDa subunit, iron-sulphur binding domain"/>
    <property type="match status" value="1"/>
</dbReference>
<keyword evidence="4" id="KW-0004">4Fe-4S</keyword>
<evidence type="ECO:0000256" key="5">
    <source>
        <dbReference type="ARBA" id="ARBA00022630"/>
    </source>
</evidence>
<protein>
    <submittedName>
        <fullName evidence="14">NADH-quinone oxidoreductase subunit NuoF</fullName>
        <ecNumber evidence="14">1.6.5.9</ecNumber>
    </submittedName>
</protein>
<dbReference type="Pfam" id="PF01512">
    <property type="entry name" value="Complex1_51K"/>
    <property type="match status" value="1"/>
</dbReference>
<evidence type="ECO:0000313" key="15">
    <source>
        <dbReference type="Proteomes" id="UP001596484"/>
    </source>
</evidence>
<accession>A0ABW2S2D6</accession>
<keyword evidence="15" id="KW-1185">Reference proteome</keyword>
<reference evidence="15" key="1">
    <citation type="journal article" date="2019" name="Int. J. Syst. Evol. Microbiol.">
        <title>The Global Catalogue of Microorganisms (GCM) 10K type strain sequencing project: providing services to taxonomists for standard genome sequencing and annotation.</title>
        <authorList>
            <consortium name="The Broad Institute Genomics Platform"/>
            <consortium name="The Broad Institute Genome Sequencing Center for Infectious Disease"/>
            <person name="Wu L."/>
            <person name="Ma J."/>
        </authorList>
    </citation>
    <scope>NUCLEOTIDE SEQUENCE [LARGE SCALE GENOMIC DNA]</scope>
    <source>
        <strain evidence="15">ICMP 19430</strain>
    </source>
</reference>
<dbReference type="InterPro" id="IPR019575">
    <property type="entry name" value="Nuop51_4Fe4S-bd"/>
</dbReference>
<dbReference type="InterPro" id="IPR011537">
    <property type="entry name" value="NADH-UbQ_OxRdtase_suF"/>
</dbReference>
<feature type="region of interest" description="Disordered" evidence="12">
    <location>
        <begin position="269"/>
        <end position="307"/>
    </location>
</feature>
<evidence type="ECO:0000259" key="13">
    <source>
        <dbReference type="SMART" id="SM00928"/>
    </source>
</evidence>
<evidence type="ECO:0000256" key="7">
    <source>
        <dbReference type="ARBA" id="ARBA00022723"/>
    </source>
</evidence>
<sequence length="733" mass="78282">MLQGRNDERANNIAVSGPAGTAGRIFIELGPRPDEKGQLVRPGARASYPADVHARLAADAAEIIARYGQAPKDPAARSALLPLLHLVQAEDSHITPAGIEFCATQLGLTGAEVTAVATFYSMYRRNPTGEFHVGVCTNTLCAIMGGDAIAAALEEHLGVGNGDTTDDGKITLERIECNAACDFAPVVMVNWEFFDNQTPDTARGIVDGLRAGDQVNPSRGAPLCTFRETARILAGFPDGRPGALEAGGGAGDPTVVGLRIARELGMEAPAAAPPPEPAISPDEADQPPADAADPAAAPTPLTPVLSRYWDDPRSWTLDTYRRHDGYRALDKALRMDPDQVIGTVKDSGLRGRGGAGFPTGTKWGFIPQQDDPTAPPHYLVVNADESEPGTCKDMPLILATPHALIEGAIIAAYAIRASRAFIYLRGEVVPVLRRLQAAVAEAYDAGYLGRNILGSGYDLDLVVHAGAGAYICGEETALLDSLEGRRGQPRLRPPFPAVAGLYASPTVVNNVESIASVPPIILRGPQWFRSMGSTESPGFTLYSLSGHVARPGQYEAPLGITLRELLEYAGGVRAGHRLKFWTPGGSSTPLFTADHLDVPLDYEHVAAAGSMLGTKALQIFDETTCVVRAVLRWTEFYEHESCGKCTPCREGTYWLVQILERLEAGNGTDSDLEKLLDISDAILGKSFCALGDGAASPIMSSIKHFRDEYLAHFELGRCPFEPERSTLLPRGHI</sequence>
<dbReference type="CDD" id="cd03064">
    <property type="entry name" value="TRX_Fd_NuoE"/>
    <property type="match status" value="1"/>
</dbReference>
<evidence type="ECO:0000313" key="14">
    <source>
        <dbReference type="EMBL" id="MFC7449929.1"/>
    </source>
</evidence>
<keyword evidence="9" id="KW-0408">Iron</keyword>
<dbReference type="NCBIfam" id="NF005721">
    <property type="entry name" value="PRK07539.1-1"/>
    <property type="match status" value="1"/>
</dbReference>